<dbReference type="EMBL" id="STGW01000001">
    <property type="protein sequence ID" value="THV18179.1"/>
    <property type="molecule type" value="Genomic_DNA"/>
</dbReference>
<proteinExistence type="inferred from homology"/>
<dbReference type="Gene3D" id="3.30.870.10">
    <property type="entry name" value="Endonuclease Chain A"/>
    <property type="match status" value="2"/>
</dbReference>
<organism evidence="8 9">
    <name type="scientific">Nocardioides caeni</name>
    <dbReference type="NCBI Taxonomy" id="574700"/>
    <lineage>
        <taxon>Bacteria</taxon>
        <taxon>Bacillati</taxon>
        <taxon>Actinomycetota</taxon>
        <taxon>Actinomycetes</taxon>
        <taxon>Propionibacteriales</taxon>
        <taxon>Nocardioidaceae</taxon>
        <taxon>Nocardioides</taxon>
    </lineage>
</organism>
<dbReference type="InterPro" id="IPR051406">
    <property type="entry name" value="PLD_domain"/>
</dbReference>
<evidence type="ECO:0000256" key="4">
    <source>
        <dbReference type="ARBA" id="ARBA00022801"/>
    </source>
</evidence>
<comment type="similarity">
    <text evidence="2">Belongs to the phospholipase D family.</text>
</comment>
<keyword evidence="6" id="KW-0443">Lipid metabolism</keyword>
<dbReference type="Pfam" id="PF13091">
    <property type="entry name" value="PLDc_2"/>
    <property type="match status" value="1"/>
</dbReference>
<evidence type="ECO:0000313" key="9">
    <source>
        <dbReference type="Proteomes" id="UP000307087"/>
    </source>
</evidence>
<dbReference type="SUPFAM" id="SSF56024">
    <property type="entry name" value="Phospholipase D/nuclease"/>
    <property type="match status" value="2"/>
</dbReference>
<dbReference type="EC" id="3.1.4.4" evidence="3"/>
<evidence type="ECO:0000313" key="8">
    <source>
        <dbReference type="EMBL" id="THV18179.1"/>
    </source>
</evidence>
<dbReference type="GO" id="GO:0016891">
    <property type="term" value="F:RNA endonuclease activity producing 5'-phosphomonoesters, hydrolytic mechanism"/>
    <property type="evidence" value="ECO:0007669"/>
    <property type="project" value="TreeGrafter"/>
</dbReference>
<dbReference type="PANTHER" id="PTHR43856">
    <property type="entry name" value="CARDIOLIPIN HYDROLASE"/>
    <property type="match status" value="1"/>
</dbReference>
<accession>A0A4S8NS15</accession>
<sequence>MTWAWPFPVREFSMLSPLRRLLAWLTAVAIALGLCLMPATSASADNQYWMPGPGVESPKGGAPDFYTPPTGVRFNDPFNRVHGRSAIRQHILRTIDSVPAGGIMQMSAWNIRGRNFVNALIRAHKRGVGVQIVMDRGNWNASHPNPEVADLSRVLAGTERGRKYQSFLKLCAGSCRGARGIPHSKFFLFSKAGNARKIVIFGSNNATDVAANQQWNDVYTWTNRDEIYAKFVQVFNQMKRDRNVGAQGFQRLVINSAQTVEFFPYVGPVPQVVPDPDMARLNRVQCQGATGGAGTNGRTKIRVAQTAIHGDRGERLANKLVKLRRAGCDIRIVYALMGDRVKGILTRGGVGLSKYAYDGDENGVYEIYLHMKAMAISGNYNGVSNERIVWNGSANWSAVPLASDEVVGQFDSGPLTNKYISWIDYLYTHRPGHWRVGRMTIGSTEDRTEDIARQRGVDPYSFMKEQGL</sequence>
<keyword evidence="9" id="KW-1185">Reference proteome</keyword>
<keyword evidence="4" id="KW-0378">Hydrolase</keyword>
<evidence type="ECO:0000256" key="3">
    <source>
        <dbReference type="ARBA" id="ARBA00012027"/>
    </source>
</evidence>
<evidence type="ECO:0000256" key="2">
    <source>
        <dbReference type="ARBA" id="ARBA00008664"/>
    </source>
</evidence>
<dbReference type="PANTHER" id="PTHR43856:SF1">
    <property type="entry name" value="MITOCHONDRIAL CARDIOLIPIN HYDROLASE"/>
    <property type="match status" value="1"/>
</dbReference>
<feature type="domain" description="Phospholipase D-like" evidence="7">
    <location>
        <begin position="109"/>
        <end position="238"/>
    </location>
</feature>
<dbReference type="GO" id="GO:0016042">
    <property type="term" value="P:lipid catabolic process"/>
    <property type="evidence" value="ECO:0007669"/>
    <property type="project" value="UniProtKB-KW"/>
</dbReference>
<gene>
    <name evidence="8" type="ORF">E9934_00570</name>
</gene>
<protein>
    <recommendedName>
        <fullName evidence="3">phospholipase D</fullName>
        <ecNumber evidence="3">3.1.4.4</ecNumber>
    </recommendedName>
</protein>
<comment type="catalytic activity">
    <reaction evidence="1">
        <text>a 1,2-diacyl-sn-glycero-3-phosphocholine + H2O = a 1,2-diacyl-sn-glycero-3-phosphate + choline + H(+)</text>
        <dbReference type="Rhea" id="RHEA:14445"/>
        <dbReference type="ChEBI" id="CHEBI:15354"/>
        <dbReference type="ChEBI" id="CHEBI:15377"/>
        <dbReference type="ChEBI" id="CHEBI:15378"/>
        <dbReference type="ChEBI" id="CHEBI:57643"/>
        <dbReference type="ChEBI" id="CHEBI:58608"/>
        <dbReference type="EC" id="3.1.4.4"/>
    </reaction>
</comment>
<reference evidence="8 9" key="1">
    <citation type="journal article" date="2009" name="Int. J. Syst. Evol. Microbiol.">
        <title>Nocardioides caeni sp. nov., isolated from wastewater.</title>
        <authorList>
            <person name="Yoon J.H."/>
            <person name="Kang S.J."/>
            <person name="Park S."/>
            <person name="Kim W."/>
            <person name="Oh T.K."/>
        </authorList>
    </citation>
    <scope>NUCLEOTIDE SEQUENCE [LARGE SCALE GENOMIC DNA]</scope>
    <source>
        <strain evidence="8 9">DSM 23134</strain>
    </source>
</reference>
<keyword evidence="5" id="KW-0442">Lipid degradation</keyword>
<dbReference type="AlphaFoldDB" id="A0A4S8NS15"/>
<dbReference type="GO" id="GO:0004630">
    <property type="term" value="F:phospholipase D activity"/>
    <property type="evidence" value="ECO:0007669"/>
    <property type="project" value="UniProtKB-EC"/>
</dbReference>
<evidence type="ECO:0000259" key="7">
    <source>
        <dbReference type="Pfam" id="PF13091"/>
    </source>
</evidence>
<dbReference type="Proteomes" id="UP000307087">
    <property type="component" value="Unassembled WGS sequence"/>
</dbReference>
<evidence type="ECO:0000256" key="6">
    <source>
        <dbReference type="ARBA" id="ARBA00023098"/>
    </source>
</evidence>
<dbReference type="InterPro" id="IPR025202">
    <property type="entry name" value="PLD-like_dom"/>
</dbReference>
<name>A0A4S8NS15_9ACTN</name>
<evidence type="ECO:0000256" key="5">
    <source>
        <dbReference type="ARBA" id="ARBA00022963"/>
    </source>
</evidence>
<evidence type="ECO:0000256" key="1">
    <source>
        <dbReference type="ARBA" id="ARBA00000798"/>
    </source>
</evidence>
<comment type="caution">
    <text evidence="8">The sequence shown here is derived from an EMBL/GenBank/DDBJ whole genome shotgun (WGS) entry which is preliminary data.</text>
</comment>